<dbReference type="AlphaFoldDB" id="A0A0F8Z4W1"/>
<organism evidence="1">
    <name type="scientific">marine sediment metagenome</name>
    <dbReference type="NCBI Taxonomy" id="412755"/>
    <lineage>
        <taxon>unclassified sequences</taxon>
        <taxon>metagenomes</taxon>
        <taxon>ecological metagenomes</taxon>
    </lineage>
</organism>
<reference evidence="1" key="1">
    <citation type="journal article" date="2015" name="Nature">
        <title>Complex archaea that bridge the gap between prokaryotes and eukaryotes.</title>
        <authorList>
            <person name="Spang A."/>
            <person name="Saw J.H."/>
            <person name="Jorgensen S.L."/>
            <person name="Zaremba-Niedzwiedzka K."/>
            <person name="Martijn J."/>
            <person name="Lind A.E."/>
            <person name="van Eijk R."/>
            <person name="Schleper C."/>
            <person name="Guy L."/>
            <person name="Ettema T.J."/>
        </authorList>
    </citation>
    <scope>NUCLEOTIDE SEQUENCE</scope>
</reference>
<dbReference type="EMBL" id="LAZR01065649">
    <property type="protein sequence ID" value="KKK55121.1"/>
    <property type="molecule type" value="Genomic_DNA"/>
</dbReference>
<sequence length="59" mass="7235">EVKKLINARNYPPLKRDNRKDKRFLSSRGIIKIVRKKRGFRYKAIQHNNVLKLIKRYRV</sequence>
<comment type="caution">
    <text evidence="1">The sequence shown here is derived from an EMBL/GenBank/DDBJ whole genome shotgun (WGS) entry which is preliminary data.</text>
</comment>
<proteinExistence type="predicted"/>
<name>A0A0F8Z4W1_9ZZZZ</name>
<accession>A0A0F8Z4W1</accession>
<gene>
    <name evidence="1" type="ORF">LCGC14_3077730</name>
</gene>
<protein>
    <submittedName>
        <fullName evidence="1">Uncharacterized protein</fullName>
    </submittedName>
</protein>
<feature type="non-terminal residue" evidence="1">
    <location>
        <position position="1"/>
    </location>
</feature>
<evidence type="ECO:0000313" key="1">
    <source>
        <dbReference type="EMBL" id="KKK55121.1"/>
    </source>
</evidence>